<feature type="modified residue" description="4-aspartylphosphate" evidence="4">
    <location>
        <position position="729"/>
    </location>
</feature>
<evidence type="ECO:0000256" key="1">
    <source>
        <dbReference type="ARBA" id="ARBA00000085"/>
    </source>
</evidence>
<dbReference type="EC" id="2.7.13.3" evidence="2"/>
<comment type="caution">
    <text evidence="9">The sequence shown here is derived from an EMBL/GenBank/DDBJ whole genome shotgun (WGS) entry which is preliminary data.</text>
</comment>
<evidence type="ECO:0000313" key="9">
    <source>
        <dbReference type="EMBL" id="MBC8208195.1"/>
    </source>
</evidence>
<dbReference type="SUPFAM" id="SSF55874">
    <property type="entry name" value="ATPase domain of HSP90 chaperone/DNA topoisomerase II/histidine kinase"/>
    <property type="match status" value="1"/>
</dbReference>
<dbReference type="Gene3D" id="3.30.450.20">
    <property type="entry name" value="PAS domain"/>
    <property type="match status" value="2"/>
</dbReference>
<gene>
    <name evidence="9" type="ORF">H8E79_03375</name>
</gene>
<dbReference type="EMBL" id="JACNLK010000030">
    <property type="protein sequence ID" value="MBC8208195.1"/>
    <property type="molecule type" value="Genomic_DNA"/>
</dbReference>
<dbReference type="Pfam" id="PF02518">
    <property type="entry name" value="HATPase_c"/>
    <property type="match status" value="1"/>
</dbReference>
<feature type="domain" description="PAC" evidence="8">
    <location>
        <begin position="368"/>
        <end position="419"/>
    </location>
</feature>
<dbReference type="InterPro" id="IPR013656">
    <property type="entry name" value="PAS_4"/>
</dbReference>
<dbReference type="InterPro" id="IPR004358">
    <property type="entry name" value="Sig_transdc_His_kin-like_C"/>
</dbReference>
<dbReference type="Proteomes" id="UP000599024">
    <property type="component" value="Unassembled WGS sequence"/>
</dbReference>
<dbReference type="InterPro" id="IPR003661">
    <property type="entry name" value="HisK_dim/P_dom"/>
</dbReference>
<organism evidence="9 10">
    <name type="scientific">Candidatus Desulfatifera sulfidica</name>
    <dbReference type="NCBI Taxonomy" id="2841691"/>
    <lineage>
        <taxon>Bacteria</taxon>
        <taxon>Pseudomonadati</taxon>
        <taxon>Thermodesulfobacteriota</taxon>
        <taxon>Desulfobulbia</taxon>
        <taxon>Desulfobulbales</taxon>
        <taxon>Desulfobulbaceae</taxon>
        <taxon>Candidatus Desulfatifera</taxon>
    </lineage>
</organism>
<dbReference type="PRINTS" id="PR00344">
    <property type="entry name" value="BCTRLSENSOR"/>
</dbReference>
<dbReference type="InterPro" id="IPR036890">
    <property type="entry name" value="HATPase_C_sf"/>
</dbReference>
<dbReference type="InterPro" id="IPR011006">
    <property type="entry name" value="CheY-like_superfamily"/>
</dbReference>
<feature type="domain" description="PAS" evidence="7">
    <location>
        <begin position="169"/>
        <end position="214"/>
    </location>
</feature>
<evidence type="ECO:0000259" key="8">
    <source>
        <dbReference type="PROSITE" id="PS50113"/>
    </source>
</evidence>
<dbReference type="Gene3D" id="1.10.287.130">
    <property type="match status" value="1"/>
</dbReference>
<dbReference type="SMART" id="SM00091">
    <property type="entry name" value="PAS"/>
    <property type="match status" value="2"/>
</dbReference>
<keyword evidence="3 4" id="KW-0597">Phosphoprotein</keyword>
<evidence type="ECO:0000313" key="10">
    <source>
        <dbReference type="Proteomes" id="UP000599024"/>
    </source>
</evidence>
<evidence type="ECO:0000259" key="7">
    <source>
        <dbReference type="PROSITE" id="PS50112"/>
    </source>
</evidence>
<dbReference type="InterPro" id="IPR036097">
    <property type="entry name" value="HisK_dim/P_sf"/>
</dbReference>
<dbReference type="CDD" id="cd00130">
    <property type="entry name" value="PAS"/>
    <property type="match status" value="2"/>
</dbReference>
<evidence type="ECO:0000256" key="2">
    <source>
        <dbReference type="ARBA" id="ARBA00012438"/>
    </source>
</evidence>
<reference evidence="9 10" key="1">
    <citation type="submission" date="2020-08" db="EMBL/GenBank/DDBJ databases">
        <title>Bridging the membrane lipid divide: bacteria of the FCB group superphylum have the potential to synthesize archaeal ether lipids.</title>
        <authorList>
            <person name="Villanueva L."/>
            <person name="Von Meijenfeldt F.A.B."/>
            <person name="Westbye A.B."/>
            <person name="Yadav S."/>
            <person name="Hopmans E.C."/>
            <person name="Dutilh B.E."/>
            <person name="Sinninghe Damste J.S."/>
        </authorList>
    </citation>
    <scope>NUCLEOTIDE SEQUENCE [LARGE SCALE GENOMIC DNA]</scope>
    <source>
        <strain evidence="9">NIOZ-UU81</strain>
    </source>
</reference>
<evidence type="ECO:0000259" key="6">
    <source>
        <dbReference type="PROSITE" id="PS50110"/>
    </source>
</evidence>
<feature type="domain" description="Histidine kinase" evidence="5">
    <location>
        <begin position="432"/>
        <end position="655"/>
    </location>
</feature>
<dbReference type="PANTHER" id="PTHR43065:SF42">
    <property type="entry name" value="TWO-COMPONENT SENSOR PPRA"/>
    <property type="match status" value="1"/>
</dbReference>
<dbReference type="Pfam" id="PF08448">
    <property type="entry name" value="PAS_4"/>
    <property type="match status" value="1"/>
</dbReference>
<dbReference type="InterPro" id="IPR005467">
    <property type="entry name" value="His_kinase_dom"/>
</dbReference>
<dbReference type="SMART" id="SM00086">
    <property type="entry name" value="PAC"/>
    <property type="match status" value="2"/>
</dbReference>
<protein>
    <recommendedName>
        <fullName evidence="2">histidine kinase</fullName>
        <ecNumber evidence="2">2.7.13.3</ecNumber>
    </recommendedName>
</protein>
<dbReference type="InterPro" id="IPR035965">
    <property type="entry name" value="PAS-like_dom_sf"/>
</dbReference>
<dbReference type="AlphaFoldDB" id="A0A8J6TC55"/>
<dbReference type="SUPFAM" id="SSF55785">
    <property type="entry name" value="PYP-like sensor domain (PAS domain)"/>
    <property type="match status" value="2"/>
</dbReference>
<dbReference type="InterPro" id="IPR003594">
    <property type="entry name" value="HATPase_dom"/>
</dbReference>
<dbReference type="InterPro" id="IPR001610">
    <property type="entry name" value="PAC"/>
</dbReference>
<dbReference type="InterPro" id="IPR000700">
    <property type="entry name" value="PAS-assoc_C"/>
</dbReference>
<name>A0A8J6TC55_9BACT</name>
<dbReference type="SUPFAM" id="SSF52172">
    <property type="entry name" value="CheY-like"/>
    <property type="match status" value="2"/>
</dbReference>
<feature type="domain" description="Response regulatory" evidence="6">
    <location>
        <begin position="2"/>
        <end position="119"/>
    </location>
</feature>
<dbReference type="CDD" id="cd00156">
    <property type="entry name" value="REC"/>
    <property type="match status" value="1"/>
</dbReference>
<dbReference type="PROSITE" id="PS50112">
    <property type="entry name" value="PAS"/>
    <property type="match status" value="1"/>
</dbReference>
<dbReference type="Gene3D" id="3.40.50.2300">
    <property type="match status" value="2"/>
</dbReference>
<evidence type="ECO:0000256" key="3">
    <source>
        <dbReference type="ARBA" id="ARBA00022553"/>
    </source>
</evidence>
<dbReference type="PROSITE" id="PS50110">
    <property type="entry name" value="RESPONSE_REGULATORY"/>
    <property type="match status" value="2"/>
</dbReference>
<dbReference type="SMART" id="SM00448">
    <property type="entry name" value="REC"/>
    <property type="match status" value="2"/>
</dbReference>
<dbReference type="PANTHER" id="PTHR43065">
    <property type="entry name" value="SENSOR HISTIDINE KINASE"/>
    <property type="match status" value="1"/>
</dbReference>
<dbReference type="Pfam" id="PF00072">
    <property type="entry name" value="Response_reg"/>
    <property type="match status" value="2"/>
</dbReference>
<dbReference type="NCBIfam" id="TIGR00229">
    <property type="entry name" value="sensory_box"/>
    <property type="match status" value="2"/>
</dbReference>
<dbReference type="Gene3D" id="3.30.565.10">
    <property type="entry name" value="Histidine kinase-like ATPase, C-terminal domain"/>
    <property type="match status" value="1"/>
</dbReference>
<dbReference type="SMART" id="SM00387">
    <property type="entry name" value="HATPase_c"/>
    <property type="match status" value="1"/>
</dbReference>
<dbReference type="InterPro" id="IPR000014">
    <property type="entry name" value="PAS"/>
</dbReference>
<evidence type="ECO:0000256" key="4">
    <source>
        <dbReference type="PROSITE-ProRule" id="PRU00169"/>
    </source>
</evidence>
<feature type="domain" description="PAC" evidence="8">
    <location>
        <begin position="244"/>
        <end position="296"/>
    </location>
</feature>
<sequence length="796" mass="89641">MKILIVEDNTNDRRLLRLNVENNGCQAIEARDGVEGLELAMKHQPDLVISDALMPRMDGFEFLRTLKKDERLRTIPFVFYSAVYTGKKEEELALSLGADAFVVKPQEPDVFWRKLQDVLRHYAHKKPCKQENSVPEDGDYLEKYSLIVASKLEEKVRELEESKAQIIERERHYKNFFNSTRDVLIIADQERQIISANQPALRQIFGYELEEIKGLKTKVLYAEAQSFEQTGREVFDKKVPVPGKVIEIDFRRKDGSTFNGEMSSFKLLNEEGQIEGNAGLIRDITTRKQAEEEIIRGKEEWERTFNAISDIVTIQDLDFRIINANQATCQIFNTTLEDLRGKICYELFRGLSEPCEGCPIVMAVQQATNYTTEIEHAEMGKTFWVTASPLLDSQGQVSSVIHFAKDITEQKNLTAQLLQAQKMEAIGTLAGGVAHDFNNVLTAILGYLDMAMLQLEPGLPVYADLQQVKNASQRAAGIVRQLLLFSRCQPMETTTINLNTDIENLLKMLHRFIGEDISLETRLAPDLWNMKGDMARLDQITMNLALNARDAMPQGGTIIISTENMHLDEDFCRMNPEARPGNFVRLSVTDTGTGIDQKTQEHIFEPFFTTKAPGKGTGLGLAVAYGVAKEHQGWITVYSIPNQGTTFHIYLPAIATEATVNEATEDMSSQDLRGRGEKILLVEDEEAIRSFATKALERNNYRVLAVADAESAEEVFAKEKGAFDLVLSDVVLPGKSGLELMNSLLKIQADLPALLCSGYADDKSQWPIIKERKFPFIAKPFKLNDLLLAVRNAIKK</sequence>
<dbReference type="Pfam" id="PF13426">
    <property type="entry name" value="PAS_9"/>
    <property type="match status" value="1"/>
</dbReference>
<evidence type="ECO:0000259" key="5">
    <source>
        <dbReference type="PROSITE" id="PS50109"/>
    </source>
</evidence>
<dbReference type="SUPFAM" id="SSF47384">
    <property type="entry name" value="Homodimeric domain of signal transducing histidine kinase"/>
    <property type="match status" value="1"/>
</dbReference>
<dbReference type="GO" id="GO:0000155">
    <property type="term" value="F:phosphorelay sensor kinase activity"/>
    <property type="evidence" value="ECO:0007669"/>
    <property type="project" value="InterPro"/>
</dbReference>
<dbReference type="CDD" id="cd00082">
    <property type="entry name" value="HisKA"/>
    <property type="match status" value="1"/>
</dbReference>
<accession>A0A8J6TC55</accession>
<dbReference type="PROSITE" id="PS50113">
    <property type="entry name" value="PAC"/>
    <property type="match status" value="2"/>
</dbReference>
<feature type="modified residue" description="4-aspartylphosphate" evidence="4">
    <location>
        <position position="51"/>
    </location>
</feature>
<feature type="domain" description="Response regulatory" evidence="6">
    <location>
        <begin position="678"/>
        <end position="794"/>
    </location>
</feature>
<proteinExistence type="predicted"/>
<comment type="catalytic activity">
    <reaction evidence="1">
        <text>ATP + protein L-histidine = ADP + protein N-phospho-L-histidine.</text>
        <dbReference type="EC" id="2.7.13.3"/>
    </reaction>
</comment>
<dbReference type="SMART" id="SM00388">
    <property type="entry name" value="HisKA"/>
    <property type="match status" value="1"/>
</dbReference>
<dbReference type="InterPro" id="IPR001789">
    <property type="entry name" value="Sig_transdc_resp-reg_receiver"/>
</dbReference>
<dbReference type="PROSITE" id="PS50109">
    <property type="entry name" value="HIS_KIN"/>
    <property type="match status" value="1"/>
</dbReference>